<comment type="caution">
    <text evidence="1">The sequence shown here is derived from an EMBL/GenBank/DDBJ whole genome shotgun (WGS) entry which is preliminary data.</text>
</comment>
<name>A0A369JKG1_HYPMA</name>
<keyword evidence="2" id="KW-1185">Reference proteome</keyword>
<organism evidence="1 2">
    <name type="scientific">Hypsizygus marmoreus</name>
    <name type="common">White beech mushroom</name>
    <name type="synonym">Agaricus marmoreus</name>
    <dbReference type="NCBI Taxonomy" id="39966"/>
    <lineage>
        <taxon>Eukaryota</taxon>
        <taxon>Fungi</taxon>
        <taxon>Dikarya</taxon>
        <taxon>Basidiomycota</taxon>
        <taxon>Agaricomycotina</taxon>
        <taxon>Agaricomycetes</taxon>
        <taxon>Agaricomycetidae</taxon>
        <taxon>Agaricales</taxon>
        <taxon>Tricholomatineae</taxon>
        <taxon>Lyophyllaceae</taxon>
        <taxon>Hypsizygus</taxon>
    </lineage>
</organism>
<gene>
    <name evidence="1" type="ORF">Hypma_009966</name>
</gene>
<proteinExistence type="predicted"/>
<dbReference type="AlphaFoldDB" id="A0A369JKG1"/>
<dbReference type="OrthoDB" id="3015170at2759"/>
<evidence type="ECO:0000313" key="1">
    <source>
        <dbReference type="EMBL" id="RDB22691.1"/>
    </source>
</evidence>
<dbReference type="Proteomes" id="UP000076154">
    <property type="component" value="Unassembled WGS sequence"/>
</dbReference>
<dbReference type="STRING" id="39966.A0A369JKG1"/>
<protein>
    <submittedName>
        <fullName evidence="1">Uncharacterized protein</fullName>
    </submittedName>
</protein>
<reference evidence="1" key="1">
    <citation type="submission" date="2018-04" db="EMBL/GenBank/DDBJ databases">
        <title>Whole genome sequencing of Hypsizygus marmoreus.</title>
        <authorList>
            <person name="Choi I.-G."/>
            <person name="Min B."/>
            <person name="Kim J.-G."/>
            <person name="Kim S."/>
            <person name="Oh Y.-L."/>
            <person name="Kong W.-S."/>
            <person name="Park H."/>
            <person name="Jeong J."/>
            <person name="Song E.-S."/>
        </authorList>
    </citation>
    <scope>NUCLEOTIDE SEQUENCE [LARGE SCALE GENOMIC DNA]</scope>
    <source>
        <strain evidence="1">51987-8</strain>
    </source>
</reference>
<accession>A0A369JKG1</accession>
<dbReference type="EMBL" id="LUEZ02000049">
    <property type="protein sequence ID" value="RDB22691.1"/>
    <property type="molecule type" value="Genomic_DNA"/>
</dbReference>
<dbReference type="InParanoid" id="A0A369JKG1"/>
<evidence type="ECO:0000313" key="2">
    <source>
        <dbReference type="Proteomes" id="UP000076154"/>
    </source>
</evidence>
<dbReference type="Pfam" id="PF14223">
    <property type="entry name" value="Retrotran_gag_2"/>
    <property type="match status" value="1"/>
</dbReference>
<sequence>MGPAAESFMSASTSVNIVNLPKLKDVGSKCVANKERVLNTLTSKGLRHRITGSAQKPADLLSKVDEWYKPDGKIPLSEDKIEEYEKRSTTTRRSKQLLDIPVDQERTHLFTLWIKLTSINEGKGQMVQVATLTKLQTLLWPAVRSIRKHISKLQELKEELDGMNTSLRDPQYVAYIAASLSATYRPLLTTLRTATSRVKTSLTSESPI</sequence>